<dbReference type="Pfam" id="PF00692">
    <property type="entry name" value="dUTPase"/>
    <property type="match status" value="1"/>
</dbReference>
<dbReference type="EMBL" id="BK063680">
    <property type="protein sequence ID" value="DBA35566.1"/>
    <property type="molecule type" value="Genomic_DNA"/>
</dbReference>
<reference evidence="2 3" key="1">
    <citation type="journal article" date="2023" name="Nat. Microbiol.">
        <title>A compendium of viruses from methanogenic archaea reveals their diversity and adaptations to the gut environment.</title>
        <authorList>
            <person name="Medvedeva S."/>
            <person name="Borrel G."/>
            <person name="Krupovic M."/>
            <person name="Gribaldo S."/>
        </authorList>
    </citation>
    <scope>NUCLEOTIDE SEQUENCE [LARGE SCALE GENOMIC DNA]</scope>
</reference>
<accession>A0AA86YAL2</accession>
<evidence type="ECO:0000313" key="3">
    <source>
        <dbReference type="Proteomes" id="UP001302000"/>
    </source>
</evidence>
<dbReference type="InterPro" id="IPR029054">
    <property type="entry name" value="dUTPase-like"/>
</dbReference>
<protein>
    <submittedName>
        <fullName evidence="2">dUTPase</fullName>
    </submittedName>
</protein>
<dbReference type="Gene3D" id="2.70.40.10">
    <property type="match status" value="1"/>
</dbReference>
<feature type="domain" description="dUTPase-like" evidence="1">
    <location>
        <begin position="77"/>
        <end position="153"/>
    </location>
</feature>
<dbReference type="Proteomes" id="UP001302000">
    <property type="component" value="Segment"/>
</dbReference>
<name>A0AA86YAL2_9CAUD</name>
<evidence type="ECO:0000259" key="1">
    <source>
        <dbReference type="Pfam" id="PF00692"/>
    </source>
</evidence>
<organism evidence="2 3">
    <name type="scientific">Caudoviricetes sp. vir335</name>
    <dbReference type="NCBI Taxonomy" id="3068357"/>
    <lineage>
        <taxon>Viruses</taxon>
        <taxon>Duplodnaviria</taxon>
        <taxon>Heunggongvirae</taxon>
        <taxon>Uroviricota</taxon>
        <taxon>Caudoviricetes</taxon>
    </lineage>
</organism>
<dbReference type="RefSeq" id="YP_013605470.1">
    <property type="nucleotide sequence ID" value="NC_134205.1"/>
</dbReference>
<gene>
    <name evidence="2" type="ORF">vir335_00010</name>
</gene>
<dbReference type="SUPFAM" id="SSF51283">
    <property type="entry name" value="dUTPase-like"/>
    <property type="match status" value="1"/>
</dbReference>
<keyword evidence="3" id="KW-1185">Reference proteome</keyword>
<dbReference type="InterPro" id="IPR036157">
    <property type="entry name" value="dUTPase-like_sf"/>
</dbReference>
<evidence type="ECO:0000313" key="2">
    <source>
        <dbReference type="EMBL" id="DBA35566.1"/>
    </source>
</evidence>
<proteinExistence type="predicted"/>
<sequence>MKTKKGVKMPRRACEGDAGYDFFAPKDIELKAGEWVEFGTGVFLDGTEAPVTSFTRHNAATGFDETFELRMENWMLLLLPRSGLGFKHAVRLSNTAGVVDERYRDEIRCRMTADEDVVIPKGKAYMQGIFVPFLTMSCEIKPEKARKGGFGSTDGGAE</sequence>
<dbReference type="GeneID" id="301841446"/>